<keyword evidence="6" id="KW-0472">Membrane</keyword>
<evidence type="ECO:0000313" key="8">
    <source>
        <dbReference type="EMBL" id="KPJ15549.1"/>
    </source>
</evidence>
<sequence length="284" mass="32651">MWEKILFCVSMCVLTFSFLSKKISYTESSKFSFHLKFFLYYFLCSLLAFVIWPLFLFRPRNVKNSRLAASILKHITKLYDLKWELRGGDILSKDRGAVIVSNHQSSLDILGMFNIWEVADKLTAVAKREVMYVFPFGFAAYLAGLIYIDRNNPKRAREQLNMTTDVMVKEKTKIWLFPEGTRNKDYRSLLPFKKGAFHMAVAAQVPIIPVVFSPYYFINNKQGIFNKGHVIIQCLEPISTKGLGPEDIDGLVTRVRDAMSTVYKELTKEVITNLPSDYPHTTVG</sequence>
<dbReference type="SMART" id="SM00563">
    <property type="entry name" value="PlsC"/>
    <property type="match status" value="1"/>
</dbReference>
<evidence type="ECO:0000256" key="6">
    <source>
        <dbReference type="SAM" id="Phobius"/>
    </source>
</evidence>
<evidence type="ECO:0000256" key="1">
    <source>
        <dbReference type="ARBA" id="ARBA00004728"/>
    </source>
</evidence>
<proteinExistence type="inferred from homology"/>
<dbReference type="Pfam" id="PF01553">
    <property type="entry name" value="Acyltransferase"/>
    <property type="match status" value="1"/>
</dbReference>
<feature type="domain" description="Phospholipid/glycerol acyltransferase" evidence="7">
    <location>
        <begin position="97"/>
        <end position="215"/>
    </location>
</feature>
<comment type="similarity">
    <text evidence="2 5">Belongs to the 1-acyl-sn-glycerol-3-phosphate acyltransferase family.</text>
</comment>
<feature type="transmembrane region" description="Helical" evidence="6">
    <location>
        <begin position="37"/>
        <end position="57"/>
    </location>
</feature>
<organism evidence="8 9">
    <name type="scientific">Papilio machaon</name>
    <name type="common">Old World swallowtail butterfly</name>
    <dbReference type="NCBI Taxonomy" id="76193"/>
    <lineage>
        <taxon>Eukaryota</taxon>
        <taxon>Metazoa</taxon>
        <taxon>Ecdysozoa</taxon>
        <taxon>Arthropoda</taxon>
        <taxon>Hexapoda</taxon>
        <taxon>Insecta</taxon>
        <taxon>Pterygota</taxon>
        <taxon>Neoptera</taxon>
        <taxon>Endopterygota</taxon>
        <taxon>Lepidoptera</taxon>
        <taxon>Glossata</taxon>
        <taxon>Ditrysia</taxon>
        <taxon>Papilionoidea</taxon>
        <taxon>Papilionidae</taxon>
        <taxon>Papilioninae</taxon>
        <taxon>Papilio</taxon>
    </lineage>
</organism>
<dbReference type="OrthoDB" id="202234at2759"/>
<keyword evidence="5" id="KW-1208">Phospholipid metabolism</keyword>
<dbReference type="InterPro" id="IPR004552">
    <property type="entry name" value="AGP_acyltrans"/>
</dbReference>
<dbReference type="KEGG" id="pmac:106710344"/>
<keyword evidence="5" id="KW-0444">Lipid biosynthesis</keyword>
<keyword evidence="9" id="KW-1185">Reference proteome</keyword>
<dbReference type="EC" id="2.3.1.51" evidence="5"/>
<gene>
    <name evidence="8" type="ORF">RR48_09478</name>
</gene>
<feature type="transmembrane region" description="Helical" evidence="6">
    <location>
        <begin position="130"/>
        <end position="148"/>
    </location>
</feature>
<feature type="transmembrane region" description="Helical" evidence="6">
    <location>
        <begin position="196"/>
        <end position="218"/>
    </location>
</feature>
<dbReference type="CDD" id="cd07989">
    <property type="entry name" value="LPLAT_AGPAT-like"/>
    <property type="match status" value="1"/>
</dbReference>
<reference evidence="8 9" key="1">
    <citation type="journal article" date="2015" name="Nat. Commun.">
        <title>Outbred genome sequencing and CRISPR/Cas9 gene editing in butterflies.</title>
        <authorList>
            <person name="Li X."/>
            <person name="Fan D."/>
            <person name="Zhang W."/>
            <person name="Liu G."/>
            <person name="Zhang L."/>
            <person name="Zhao L."/>
            <person name="Fang X."/>
            <person name="Chen L."/>
            <person name="Dong Y."/>
            <person name="Chen Y."/>
            <person name="Ding Y."/>
            <person name="Zhao R."/>
            <person name="Feng M."/>
            <person name="Zhu Y."/>
            <person name="Feng Y."/>
            <person name="Jiang X."/>
            <person name="Zhu D."/>
            <person name="Xiang H."/>
            <person name="Feng X."/>
            <person name="Li S."/>
            <person name="Wang J."/>
            <person name="Zhang G."/>
            <person name="Kronforst M.R."/>
            <person name="Wang W."/>
        </authorList>
    </citation>
    <scope>NUCLEOTIDE SEQUENCE [LARGE SCALE GENOMIC DNA]</scope>
    <source>
        <strain evidence="8">Ya'a_city_454_Pm</strain>
        <tissue evidence="8">Whole body</tissue>
    </source>
</reference>
<dbReference type="GO" id="GO:0006654">
    <property type="term" value="P:phosphatidic acid biosynthetic process"/>
    <property type="evidence" value="ECO:0007669"/>
    <property type="project" value="TreeGrafter"/>
</dbReference>
<dbReference type="PANTHER" id="PTHR10434">
    <property type="entry name" value="1-ACYL-SN-GLYCEROL-3-PHOSPHATE ACYLTRANSFERASE"/>
    <property type="match status" value="1"/>
</dbReference>
<dbReference type="Proteomes" id="UP000053240">
    <property type="component" value="Unassembled WGS sequence"/>
</dbReference>
<name>A0A194RDL3_PAPMA</name>
<evidence type="ECO:0000313" key="9">
    <source>
        <dbReference type="Proteomes" id="UP000053240"/>
    </source>
</evidence>
<accession>A0A194RDL3</accession>
<comment type="catalytic activity">
    <reaction evidence="5">
        <text>a 1-acyl-sn-glycero-3-phosphate + an acyl-CoA = a 1,2-diacyl-sn-glycero-3-phosphate + CoA</text>
        <dbReference type="Rhea" id="RHEA:19709"/>
        <dbReference type="ChEBI" id="CHEBI:57287"/>
        <dbReference type="ChEBI" id="CHEBI:57970"/>
        <dbReference type="ChEBI" id="CHEBI:58342"/>
        <dbReference type="ChEBI" id="CHEBI:58608"/>
        <dbReference type="EC" id="2.3.1.51"/>
    </reaction>
</comment>
<keyword evidence="5" id="KW-0443">Lipid metabolism</keyword>
<dbReference type="PANTHER" id="PTHR10434:SF11">
    <property type="entry name" value="1-ACYL-SN-GLYCEROL-3-PHOSPHATE ACYLTRANSFERASE"/>
    <property type="match status" value="1"/>
</dbReference>
<dbReference type="GO" id="GO:0005783">
    <property type="term" value="C:endoplasmic reticulum"/>
    <property type="evidence" value="ECO:0007669"/>
    <property type="project" value="TreeGrafter"/>
</dbReference>
<dbReference type="GO" id="GO:0016020">
    <property type="term" value="C:membrane"/>
    <property type="evidence" value="ECO:0007669"/>
    <property type="project" value="InterPro"/>
</dbReference>
<keyword evidence="3 5" id="KW-0808">Transferase</keyword>
<evidence type="ECO:0000256" key="5">
    <source>
        <dbReference type="RuleBase" id="RU361267"/>
    </source>
</evidence>
<evidence type="ECO:0000256" key="4">
    <source>
        <dbReference type="ARBA" id="ARBA00023315"/>
    </source>
</evidence>
<dbReference type="FunCoup" id="A0A194RDL3">
    <property type="interactions" value="939"/>
</dbReference>
<dbReference type="STRING" id="76193.A0A194RDL3"/>
<keyword evidence="6" id="KW-1133">Transmembrane helix</keyword>
<dbReference type="NCBIfam" id="TIGR00530">
    <property type="entry name" value="AGP_acyltrn"/>
    <property type="match status" value="1"/>
</dbReference>
<evidence type="ECO:0000259" key="7">
    <source>
        <dbReference type="SMART" id="SM00563"/>
    </source>
</evidence>
<protein>
    <recommendedName>
        <fullName evidence="5">1-acyl-sn-glycerol-3-phosphate acyltransferase</fullName>
        <ecNumber evidence="5">2.3.1.51</ecNumber>
    </recommendedName>
</protein>
<comment type="domain">
    <text evidence="5">The HXXXXD motif is essential for acyltransferase activity and may constitute the binding site for the phosphate moiety of the glycerol-3-phosphate.</text>
</comment>
<dbReference type="EMBL" id="KQ460367">
    <property type="protein sequence ID" value="KPJ15549.1"/>
    <property type="molecule type" value="Genomic_DNA"/>
</dbReference>
<dbReference type="SUPFAM" id="SSF69593">
    <property type="entry name" value="Glycerol-3-phosphate (1)-acyltransferase"/>
    <property type="match status" value="1"/>
</dbReference>
<evidence type="ECO:0000256" key="3">
    <source>
        <dbReference type="ARBA" id="ARBA00022679"/>
    </source>
</evidence>
<dbReference type="GO" id="GO:0003841">
    <property type="term" value="F:1-acylglycerol-3-phosphate O-acyltransferase activity"/>
    <property type="evidence" value="ECO:0007669"/>
    <property type="project" value="UniProtKB-UniRule"/>
</dbReference>
<dbReference type="InParanoid" id="A0A194RDL3"/>
<evidence type="ECO:0000256" key="2">
    <source>
        <dbReference type="ARBA" id="ARBA00008655"/>
    </source>
</evidence>
<keyword evidence="5" id="KW-0594">Phospholipid biosynthesis</keyword>
<dbReference type="InterPro" id="IPR002123">
    <property type="entry name" value="Plipid/glycerol_acylTrfase"/>
</dbReference>
<dbReference type="AlphaFoldDB" id="A0A194RDL3"/>
<keyword evidence="4 5" id="KW-0012">Acyltransferase</keyword>
<keyword evidence="6" id="KW-0812">Transmembrane</keyword>
<comment type="pathway">
    <text evidence="1">Phospholipid metabolism; CDP-diacylglycerol biosynthesis; CDP-diacylglycerol from sn-glycerol 3-phosphate: step 2/3.</text>
</comment>